<reference evidence="2" key="2">
    <citation type="submission" date="2020-09" db="EMBL/GenBank/DDBJ databases">
        <title>Reference genome assembly for Australian Ascochyta lentis isolate Al4.</title>
        <authorList>
            <person name="Lee R.C."/>
            <person name="Farfan-Caceres L.M."/>
            <person name="Debler J.W."/>
            <person name="Williams A.H."/>
            <person name="Henares B.M."/>
        </authorList>
    </citation>
    <scope>NUCLEOTIDE SEQUENCE</scope>
    <source>
        <strain evidence="2">Al4</strain>
    </source>
</reference>
<accession>A0A8H7MH99</accession>
<dbReference type="OrthoDB" id="3796212at2759"/>
<organism evidence="2 3">
    <name type="scientific">Ascochyta lentis</name>
    <dbReference type="NCBI Taxonomy" id="205686"/>
    <lineage>
        <taxon>Eukaryota</taxon>
        <taxon>Fungi</taxon>
        <taxon>Dikarya</taxon>
        <taxon>Ascomycota</taxon>
        <taxon>Pezizomycotina</taxon>
        <taxon>Dothideomycetes</taxon>
        <taxon>Pleosporomycetidae</taxon>
        <taxon>Pleosporales</taxon>
        <taxon>Pleosporineae</taxon>
        <taxon>Didymellaceae</taxon>
        <taxon>Ascochyta</taxon>
    </lineage>
</organism>
<sequence>MTTSSSPAVTASHPHLRENPELHDSQLSGMLQYRPLLEFSPAVTYPQSTSLVPYNSQDYSVAQQPPDDDKLDHILVQGELQTSGKQSRFQPLLEFAQCANNRERACVTLSSFLQQVQEQRAELEIALEHQTATAASIFLDGLVNLVRDGPHETRGADHGVNRNQEHRLEAKLAPNSAVSYQGIVSKDAVPISLQVVQRHPRPSSTPSVDPPFSTTPEAFALNANESAMKEDGGSAKARLRQETVRLSNGSTQQRPYTVYTLSQGSTGTRRIPFRTQIEAKEGSSGFVRFDHLEHLQKDLEAGIEALALTVKEGERYSVEILLHPALRSDTPSWTEQRAQKRSEAHGGSFEGWQTRTADYEMMGLDADAVKVKLPASILTPPAMTKPNRTTTTQGNHGWCHDFKSAASASLAANQGLELQADVKATSTINTSKDPLKATVDKVPNMRVEARNTLPKEKVSQLAVQKKELSAKSSPDRFLSLLELVRKK</sequence>
<reference evidence="2" key="1">
    <citation type="submission" date="2018-12" db="EMBL/GenBank/DDBJ databases">
        <authorList>
            <person name="Syme R.A."/>
            <person name="Farfan-Caceres L."/>
            <person name="Lichtenzveig J."/>
        </authorList>
    </citation>
    <scope>NUCLEOTIDE SEQUENCE</scope>
    <source>
        <strain evidence="2">Al4</strain>
    </source>
</reference>
<gene>
    <name evidence="2" type="ORF">EKO04_008779</name>
</gene>
<evidence type="ECO:0000256" key="1">
    <source>
        <dbReference type="SAM" id="MobiDB-lite"/>
    </source>
</evidence>
<proteinExistence type="predicted"/>
<dbReference type="EMBL" id="RZGK01000016">
    <property type="protein sequence ID" value="KAF9693217.1"/>
    <property type="molecule type" value="Genomic_DNA"/>
</dbReference>
<name>A0A8H7MH99_9PLEO</name>
<keyword evidence="3" id="KW-1185">Reference proteome</keyword>
<evidence type="ECO:0000313" key="2">
    <source>
        <dbReference type="EMBL" id="KAF9693217.1"/>
    </source>
</evidence>
<dbReference type="Proteomes" id="UP000651452">
    <property type="component" value="Unassembled WGS sequence"/>
</dbReference>
<feature type="region of interest" description="Disordered" evidence="1">
    <location>
        <begin position="1"/>
        <end position="23"/>
    </location>
</feature>
<evidence type="ECO:0000313" key="3">
    <source>
        <dbReference type="Proteomes" id="UP000651452"/>
    </source>
</evidence>
<dbReference type="AlphaFoldDB" id="A0A8H7MH99"/>
<protein>
    <submittedName>
        <fullName evidence="2">Uncharacterized protein</fullName>
    </submittedName>
</protein>
<comment type="caution">
    <text evidence="2">The sequence shown here is derived from an EMBL/GenBank/DDBJ whole genome shotgun (WGS) entry which is preliminary data.</text>
</comment>